<dbReference type="Proteomes" id="UP001497497">
    <property type="component" value="Unassembled WGS sequence"/>
</dbReference>
<evidence type="ECO:0000313" key="9">
    <source>
        <dbReference type="Proteomes" id="UP001497497"/>
    </source>
</evidence>
<dbReference type="GO" id="GO:0031418">
    <property type="term" value="F:L-ascorbic acid binding"/>
    <property type="evidence" value="ECO:0007669"/>
    <property type="project" value="UniProtKB-KW"/>
</dbReference>
<evidence type="ECO:0000259" key="7">
    <source>
        <dbReference type="PROSITE" id="PS51471"/>
    </source>
</evidence>
<comment type="cofactor">
    <cofactor evidence="1">
        <name>L-ascorbate</name>
        <dbReference type="ChEBI" id="CHEBI:38290"/>
    </cofactor>
</comment>
<proteinExistence type="predicted"/>
<evidence type="ECO:0000256" key="2">
    <source>
        <dbReference type="ARBA" id="ARBA00022723"/>
    </source>
</evidence>
<dbReference type="InterPro" id="IPR045054">
    <property type="entry name" value="P4HA-like"/>
</dbReference>
<evidence type="ECO:0000256" key="3">
    <source>
        <dbReference type="ARBA" id="ARBA00022896"/>
    </source>
</evidence>
<keyword evidence="9" id="KW-1185">Reference proteome</keyword>
<evidence type="ECO:0000313" key="8">
    <source>
        <dbReference type="EMBL" id="CAL1535961.1"/>
    </source>
</evidence>
<evidence type="ECO:0000256" key="1">
    <source>
        <dbReference type="ARBA" id="ARBA00001961"/>
    </source>
</evidence>
<dbReference type="GO" id="GO:0005506">
    <property type="term" value="F:iron ion binding"/>
    <property type="evidence" value="ECO:0007669"/>
    <property type="project" value="InterPro"/>
</dbReference>
<comment type="caution">
    <text evidence="8">The sequence shown here is derived from an EMBL/GenBank/DDBJ whole genome shotgun (WGS) entry which is preliminary data.</text>
</comment>
<dbReference type="PANTHER" id="PTHR10869">
    <property type="entry name" value="PROLYL 4-HYDROXYLASE ALPHA SUBUNIT"/>
    <property type="match status" value="1"/>
</dbReference>
<dbReference type="AlphaFoldDB" id="A0AAV2HTP8"/>
<feature type="domain" description="Fe2OG dioxygenase" evidence="7">
    <location>
        <begin position="121"/>
        <end position="216"/>
    </location>
</feature>
<reference evidence="8 9" key="1">
    <citation type="submission" date="2024-04" db="EMBL/GenBank/DDBJ databases">
        <authorList>
            <consortium name="Genoscope - CEA"/>
            <person name="William W."/>
        </authorList>
    </citation>
    <scope>NUCLEOTIDE SEQUENCE [LARGE SCALE GENOMIC DNA]</scope>
</reference>
<dbReference type="InterPro" id="IPR044862">
    <property type="entry name" value="Pro_4_hyd_alph_FE2OG_OXY"/>
</dbReference>
<organism evidence="8 9">
    <name type="scientific">Lymnaea stagnalis</name>
    <name type="common">Great pond snail</name>
    <name type="synonym">Helix stagnalis</name>
    <dbReference type="NCBI Taxonomy" id="6523"/>
    <lineage>
        <taxon>Eukaryota</taxon>
        <taxon>Metazoa</taxon>
        <taxon>Spiralia</taxon>
        <taxon>Lophotrochozoa</taxon>
        <taxon>Mollusca</taxon>
        <taxon>Gastropoda</taxon>
        <taxon>Heterobranchia</taxon>
        <taxon>Euthyneura</taxon>
        <taxon>Panpulmonata</taxon>
        <taxon>Hygrophila</taxon>
        <taxon>Lymnaeoidea</taxon>
        <taxon>Lymnaeidae</taxon>
        <taxon>Lymnaea</taxon>
    </lineage>
</organism>
<dbReference type="SUPFAM" id="SSF51197">
    <property type="entry name" value="Clavaminate synthase-like"/>
    <property type="match status" value="1"/>
</dbReference>
<keyword evidence="3" id="KW-0847">Vitamin C</keyword>
<dbReference type="PANTHER" id="PTHR10869:SF241">
    <property type="entry name" value="FE2OG DIOXYGENASE DOMAIN-CONTAINING PROTEIN"/>
    <property type="match status" value="1"/>
</dbReference>
<gene>
    <name evidence="8" type="ORF">GSLYS_00009889001</name>
</gene>
<dbReference type="InterPro" id="IPR006620">
    <property type="entry name" value="Pro_4_hyd_alph"/>
</dbReference>
<keyword evidence="4" id="KW-0223">Dioxygenase</keyword>
<dbReference type="EMBL" id="CAXITT010000216">
    <property type="protein sequence ID" value="CAL1535961.1"/>
    <property type="molecule type" value="Genomic_DNA"/>
</dbReference>
<dbReference type="Gene3D" id="2.60.120.620">
    <property type="entry name" value="q2cbj1_9rhob like domain"/>
    <property type="match status" value="1"/>
</dbReference>
<protein>
    <recommendedName>
        <fullName evidence="7">Fe2OG dioxygenase domain-containing protein</fullName>
    </recommendedName>
</protein>
<keyword evidence="5" id="KW-0560">Oxidoreductase</keyword>
<dbReference type="Pfam" id="PF13640">
    <property type="entry name" value="2OG-FeII_Oxy_3"/>
    <property type="match status" value="1"/>
</dbReference>
<dbReference type="InterPro" id="IPR005123">
    <property type="entry name" value="Oxoglu/Fe-dep_dioxygenase_dom"/>
</dbReference>
<keyword evidence="6" id="KW-0408">Iron</keyword>
<evidence type="ECO:0000256" key="5">
    <source>
        <dbReference type="ARBA" id="ARBA00023002"/>
    </source>
</evidence>
<sequence>MGQSHGGMLLNKDKGDIKFLNADRNIVKEEIVLPEGEKGKLAFVLHNVISREECQSIIDDTEKRGYDVALLNVGQDKQALVTEVRNSKRCIIDSVEYADELWSKIKEFVPEVFKGRKILGLNERLRFLRYEPGDYFRCHLDGSFVRDNGETSLITLMLYLNEDFEGGATTFIGRDDSKVPLIPKTGSVLLFEHFIYHEGSEVIKGRKYAMRTDIMASKSTGQVR</sequence>
<dbReference type="GO" id="GO:0005783">
    <property type="term" value="C:endoplasmic reticulum"/>
    <property type="evidence" value="ECO:0007669"/>
    <property type="project" value="TreeGrafter"/>
</dbReference>
<accession>A0AAV2HTP8</accession>
<keyword evidence="2" id="KW-0479">Metal-binding</keyword>
<name>A0AAV2HTP8_LYMST</name>
<evidence type="ECO:0000256" key="4">
    <source>
        <dbReference type="ARBA" id="ARBA00022964"/>
    </source>
</evidence>
<dbReference type="PROSITE" id="PS51471">
    <property type="entry name" value="FE2OG_OXY"/>
    <property type="match status" value="1"/>
</dbReference>
<evidence type="ECO:0000256" key="6">
    <source>
        <dbReference type="ARBA" id="ARBA00023004"/>
    </source>
</evidence>
<dbReference type="SMART" id="SM00702">
    <property type="entry name" value="P4Hc"/>
    <property type="match status" value="1"/>
</dbReference>
<dbReference type="GO" id="GO:0004656">
    <property type="term" value="F:procollagen-proline 4-dioxygenase activity"/>
    <property type="evidence" value="ECO:0007669"/>
    <property type="project" value="TreeGrafter"/>
</dbReference>